<dbReference type="STRING" id="63186.ZOBELLIA_342"/>
<dbReference type="PANTHER" id="PTHR10030:SF37">
    <property type="entry name" value="ALPHA-L-FUCOSIDASE-RELATED"/>
    <property type="match status" value="1"/>
</dbReference>
<evidence type="ECO:0000256" key="6">
    <source>
        <dbReference type="ARBA" id="ARBA00023295"/>
    </source>
</evidence>
<evidence type="ECO:0000256" key="7">
    <source>
        <dbReference type="SAM" id="SignalP"/>
    </source>
</evidence>
<keyword evidence="11" id="KW-1185">Reference proteome</keyword>
<reference evidence="11" key="1">
    <citation type="submission" date="2009-07" db="EMBL/GenBank/DDBJ databases">
        <title>Complete genome sequence of Zobellia galactanivorans Dsij.</title>
        <authorList>
            <consortium name="Genoscope - CEA"/>
        </authorList>
    </citation>
    <scope>NUCLEOTIDE SEQUENCE [LARGE SCALE GENOMIC DNA]</scope>
    <source>
        <strain evidence="11">DSM 12802 / CCUG 47099 / CIP 106680 / NCIMB 13871 / Dsij</strain>
    </source>
</reference>
<evidence type="ECO:0000313" key="11">
    <source>
        <dbReference type="Proteomes" id="UP000008898"/>
    </source>
</evidence>
<evidence type="ECO:0000256" key="4">
    <source>
        <dbReference type="ARBA" id="ARBA00022729"/>
    </source>
</evidence>
<dbReference type="OrthoDB" id="1095333at2"/>
<comment type="function">
    <text evidence="1">Alpha-L-fucosidase is responsible for hydrolyzing the alpha-1,6-linked fucose joined to the reducing-end N-acetylglucosamine of the carbohydrate moieties of glycoproteins.</text>
</comment>
<dbReference type="Pfam" id="PF16757">
    <property type="entry name" value="Fucosidase_C"/>
    <property type="match status" value="1"/>
</dbReference>
<dbReference type="SMART" id="SM00812">
    <property type="entry name" value="Alpha_L_fucos"/>
    <property type="match status" value="1"/>
</dbReference>
<name>G0L987_ZOBGA</name>
<feature type="chain" id="PRO_5003402540" description="alpha-L-fucosidase" evidence="7">
    <location>
        <begin position="26"/>
        <end position="494"/>
    </location>
</feature>
<evidence type="ECO:0000313" key="10">
    <source>
        <dbReference type="EMBL" id="CAZ94415.1"/>
    </source>
</evidence>
<dbReference type="InterPro" id="IPR013780">
    <property type="entry name" value="Glyco_hydro_b"/>
</dbReference>
<evidence type="ECO:0000256" key="3">
    <source>
        <dbReference type="ARBA" id="ARBA00012662"/>
    </source>
</evidence>
<evidence type="ECO:0000256" key="5">
    <source>
        <dbReference type="ARBA" id="ARBA00022801"/>
    </source>
</evidence>
<dbReference type="GO" id="GO:0016139">
    <property type="term" value="P:glycoside catabolic process"/>
    <property type="evidence" value="ECO:0007669"/>
    <property type="project" value="TreeGrafter"/>
</dbReference>
<comment type="similarity">
    <text evidence="2">Belongs to the glycosyl hydrolase 29 family.</text>
</comment>
<dbReference type="Proteomes" id="UP000008898">
    <property type="component" value="Chromosome"/>
</dbReference>
<dbReference type="RefSeq" id="WP_013991728.1">
    <property type="nucleotide sequence ID" value="NC_015844.1"/>
</dbReference>
<dbReference type="InterPro" id="IPR017853">
    <property type="entry name" value="GH"/>
</dbReference>
<keyword evidence="6 10" id="KW-0326">Glycosidase</keyword>
<feature type="domain" description="Glycoside hydrolase family 29 N-terminal" evidence="8">
    <location>
        <begin position="23"/>
        <end position="366"/>
    </location>
</feature>
<dbReference type="PIRSF" id="PIRSF001092">
    <property type="entry name" value="Alpha-L-fucosidase"/>
    <property type="match status" value="1"/>
</dbReference>
<dbReference type="PATRIC" id="fig|63186.3.peg.343"/>
<dbReference type="EC" id="3.2.1.51" evidence="3"/>
<dbReference type="InterPro" id="IPR000933">
    <property type="entry name" value="Glyco_hydro_29"/>
</dbReference>
<dbReference type="GO" id="GO:0004560">
    <property type="term" value="F:alpha-L-fucosidase activity"/>
    <property type="evidence" value="ECO:0007669"/>
    <property type="project" value="UniProtKB-EC"/>
</dbReference>
<evidence type="ECO:0000256" key="1">
    <source>
        <dbReference type="ARBA" id="ARBA00004071"/>
    </source>
</evidence>
<dbReference type="SUPFAM" id="SSF51445">
    <property type="entry name" value="(Trans)glycosidases"/>
    <property type="match status" value="1"/>
</dbReference>
<dbReference type="InterPro" id="IPR016286">
    <property type="entry name" value="FUC_metazoa-typ"/>
</dbReference>
<proteinExistence type="inferred from homology"/>
<keyword evidence="4 7" id="KW-0732">Signal</keyword>
<dbReference type="InterPro" id="IPR057739">
    <property type="entry name" value="Glyco_hydro_29_N"/>
</dbReference>
<reference evidence="10 11" key="2">
    <citation type="journal article" date="2012" name="Environ. Microbiol.">
        <title>Characterization of the first alginolytic operons in a marine bacterium: from their emergence in marine Flavobacteriia to their independent transfers to marine Proteobacteria and human gut Bacteroides.</title>
        <authorList>
            <person name="Thomas F."/>
            <person name="Barbeyron T."/>
            <person name="Tonon T."/>
            <person name="Genicot S."/>
            <person name="Czjzek M."/>
            <person name="Michel G."/>
        </authorList>
    </citation>
    <scope>NUCLEOTIDE SEQUENCE [LARGE SCALE GENOMIC DNA]</scope>
    <source>
        <strain evidence="11">DSM 12802 / CCUG 47099 / CIP 106680 / NCIMB 13871 / Dsij</strain>
    </source>
</reference>
<dbReference type="GO" id="GO:0006004">
    <property type="term" value="P:fucose metabolic process"/>
    <property type="evidence" value="ECO:0007669"/>
    <property type="project" value="InterPro"/>
</dbReference>
<evidence type="ECO:0000259" key="8">
    <source>
        <dbReference type="Pfam" id="PF01120"/>
    </source>
</evidence>
<feature type="signal peptide" evidence="7">
    <location>
        <begin position="1"/>
        <end position="25"/>
    </location>
</feature>
<feature type="domain" description="Alpha-L-fucosidase C-terminal" evidence="9">
    <location>
        <begin position="412"/>
        <end position="489"/>
    </location>
</feature>
<sequence>MIKMIHTNRGKLFLLTLLLSLQGFAQKPYEANWKSIDSRPVPEWYTDAKFGIFIHWGPYSVPAFSKVGEYSEWYWMNLANPQRVKNGYKETNEFHNRVYGENFTYPDFVPLFTADMYDADQWARIFEKSGAKYVVLTSKHHDGYTLWPSKESDKSWGRPWSATNSGPGRDLLGELTTAVRKTDVKMGIYYSLYEWFNPLYTSDVDLYVDQHMVPQFKDVVNKYSPSLIFTDGEWDYPHTTWKATELLSWLYNESPSKEDVVINDRWGKETRHHHGGYYTTEYGSGMPNADVPWEENRGMAHSFGFSKTENFEDYNSTQELLYMLIDIVSRGGNFLLDIGPTADGRIPVIMQERLLEMGDWLNVNGEAIYGTTLWKETCQWTDGQVQDAKRGRYKVKYDVMKLTVDPEPGFASKEIFFTQKGQTLYGICPVYPKGNLTVKNVKLKSDAKVTLLGYEGPLKWEQNGKDIIVNVPSLTASEVPCDYAWTFKIDGVKK</sequence>
<keyword evidence="5 10" id="KW-0378">Hydrolase</keyword>
<dbReference type="Gene3D" id="2.60.40.1180">
    <property type="entry name" value="Golgi alpha-mannosidase II"/>
    <property type="match status" value="1"/>
</dbReference>
<dbReference type="KEGG" id="zga:ZOBELLIA_342"/>
<dbReference type="GO" id="GO:0005764">
    <property type="term" value="C:lysosome"/>
    <property type="evidence" value="ECO:0007669"/>
    <property type="project" value="TreeGrafter"/>
</dbReference>
<dbReference type="PANTHER" id="PTHR10030">
    <property type="entry name" value="ALPHA-L-FUCOSIDASE"/>
    <property type="match status" value="1"/>
</dbReference>
<dbReference type="InterPro" id="IPR031919">
    <property type="entry name" value="Fucosidase_C"/>
</dbReference>
<dbReference type="AlphaFoldDB" id="G0L987"/>
<organism evidence="10 11">
    <name type="scientific">Zobellia galactanivorans (strain DSM 12802 / CCUG 47099 / CIP 106680 / NCIMB 13871 / Dsij)</name>
    <dbReference type="NCBI Taxonomy" id="63186"/>
    <lineage>
        <taxon>Bacteria</taxon>
        <taxon>Pseudomonadati</taxon>
        <taxon>Bacteroidota</taxon>
        <taxon>Flavobacteriia</taxon>
        <taxon>Flavobacteriales</taxon>
        <taxon>Flavobacteriaceae</taxon>
        <taxon>Zobellia</taxon>
    </lineage>
</organism>
<dbReference type="Gene3D" id="3.20.20.80">
    <property type="entry name" value="Glycosidases"/>
    <property type="match status" value="1"/>
</dbReference>
<protein>
    <recommendedName>
        <fullName evidence="3">alpha-L-fucosidase</fullName>
        <ecNumber evidence="3">3.2.1.51</ecNumber>
    </recommendedName>
</protein>
<dbReference type="HOGENOM" id="CLU_002934_1_1_10"/>
<dbReference type="PRINTS" id="PR00741">
    <property type="entry name" value="GLHYDRLASE29"/>
</dbReference>
<evidence type="ECO:0000256" key="2">
    <source>
        <dbReference type="ARBA" id="ARBA00007951"/>
    </source>
</evidence>
<evidence type="ECO:0000259" key="9">
    <source>
        <dbReference type="Pfam" id="PF16757"/>
    </source>
</evidence>
<dbReference type="Pfam" id="PF01120">
    <property type="entry name" value="Alpha_L_fucos"/>
    <property type="match status" value="1"/>
</dbReference>
<dbReference type="EMBL" id="FP476056">
    <property type="protein sequence ID" value="CAZ94415.1"/>
    <property type="molecule type" value="Genomic_DNA"/>
</dbReference>
<accession>G0L987</accession>
<gene>
    <name evidence="10" type="primary">fucA1</name>
    <name evidence="10" type="ordered locus">zobellia_342</name>
</gene>